<dbReference type="InterPro" id="IPR005607">
    <property type="entry name" value="BSD_dom"/>
</dbReference>
<gene>
    <name evidence="3" type="ORF">DL89DRAFT_8132</name>
</gene>
<feature type="compositionally biased region" description="Basic and acidic residues" evidence="1">
    <location>
        <begin position="368"/>
        <end position="422"/>
    </location>
</feature>
<sequence length="433" mass="48097">MDGFAFQFEADAAEAEGYTPEKSAPSTPRNEAAKDSAANDSTAKQSPSAEGELAPKPTTSNEGAAKQDTLPSFGSMFGFAASWGKKLQADLQIDQFVDSVKKQSEEVTKAYKQDISEFAQAVKVGATRGMDELSTRFAHMKTGLETELNASDTPAAEGESREIEVQQESTGLFQGMGRHFQIDSLKQRQEKAKRLMSKLGTDLEDLLRDAIVIEAPGSGTTEEQRKAARKIIYDRRMAQLAAVQENEDTYLVNPSTTDISIPGGVPKSDKDGDEKAGSDFEEFIKTFKLEDSKDKVTELLKDGSAVAEMHKTLVPDRVAEEDFWTRYFFNAWLIDQAELRRKKLVEAAVAATEEEEFSWDMEGESDSEDKTGDEKQDTAEAVEPAKEKDMDEEKKDDNEDNDVKIGKSKAADIEEKEPKAREEEDDDAWDEWE</sequence>
<dbReference type="OrthoDB" id="73788at2759"/>
<evidence type="ECO:0000259" key="2">
    <source>
        <dbReference type="PROSITE" id="PS50858"/>
    </source>
</evidence>
<organism evidence="3 4">
    <name type="scientific">Linderina pennispora</name>
    <dbReference type="NCBI Taxonomy" id="61395"/>
    <lineage>
        <taxon>Eukaryota</taxon>
        <taxon>Fungi</taxon>
        <taxon>Fungi incertae sedis</taxon>
        <taxon>Zoopagomycota</taxon>
        <taxon>Kickxellomycotina</taxon>
        <taxon>Kickxellomycetes</taxon>
        <taxon>Kickxellales</taxon>
        <taxon>Kickxellaceae</taxon>
        <taxon>Linderina</taxon>
    </lineage>
</organism>
<dbReference type="SUPFAM" id="SSF140383">
    <property type="entry name" value="BSD domain-like"/>
    <property type="match status" value="1"/>
</dbReference>
<proteinExistence type="predicted"/>
<feature type="region of interest" description="Disordered" evidence="1">
    <location>
        <begin position="351"/>
        <end position="433"/>
    </location>
</feature>
<feature type="region of interest" description="Disordered" evidence="1">
    <location>
        <begin position="10"/>
        <end position="71"/>
    </location>
</feature>
<dbReference type="AlphaFoldDB" id="A0A1Y1WKK1"/>
<feature type="compositionally biased region" description="Polar residues" evidence="1">
    <location>
        <begin position="38"/>
        <end position="48"/>
    </location>
</feature>
<dbReference type="EMBL" id="MCFD01000001">
    <property type="protein sequence ID" value="ORX74012.1"/>
    <property type="molecule type" value="Genomic_DNA"/>
</dbReference>
<name>A0A1Y1WKK1_9FUNG</name>
<feature type="region of interest" description="Disordered" evidence="1">
    <location>
        <begin position="254"/>
        <end position="276"/>
    </location>
</feature>
<dbReference type="PANTHER" id="PTHR16019:SF5">
    <property type="entry name" value="BSD DOMAIN-CONTAINING PROTEIN 1"/>
    <property type="match status" value="1"/>
</dbReference>
<reference evidence="3 4" key="1">
    <citation type="submission" date="2016-07" db="EMBL/GenBank/DDBJ databases">
        <title>Pervasive Adenine N6-methylation of Active Genes in Fungi.</title>
        <authorList>
            <consortium name="DOE Joint Genome Institute"/>
            <person name="Mondo S.J."/>
            <person name="Dannebaum R.O."/>
            <person name="Kuo R.C."/>
            <person name="Labutti K."/>
            <person name="Haridas S."/>
            <person name="Kuo A."/>
            <person name="Salamov A."/>
            <person name="Ahrendt S.R."/>
            <person name="Lipzen A."/>
            <person name="Sullivan W."/>
            <person name="Andreopoulos W.B."/>
            <person name="Clum A."/>
            <person name="Lindquist E."/>
            <person name="Daum C."/>
            <person name="Ramamoorthy G.K."/>
            <person name="Gryganskyi A."/>
            <person name="Culley D."/>
            <person name="Magnuson J.K."/>
            <person name="James T.Y."/>
            <person name="O'Malley M.A."/>
            <person name="Stajich J.E."/>
            <person name="Spatafora J.W."/>
            <person name="Visel A."/>
            <person name="Grigoriev I.V."/>
        </authorList>
    </citation>
    <scope>NUCLEOTIDE SEQUENCE [LARGE SCALE GENOMIC DNA]</scope>
    <source>
        <strain evidence="3 4">ATCC 12442</strain>
    </source>
</reference>
<keyword evidence="4" id="KW-1185">Reference proteome</keyword>
<evidence type="ECO:0000256" key="1">
    <source>
        <dbReference type="SAM" id="MobiDB-lite"/>
    </source>
</evidence>
<dbReference type="GO" id="GO:0005737">
    <property type="term" value="C:cytoplasm"/>
    <property type="evidence" value="ECO:0007669"/>
    <property type="project" value="TreeGrafter"/>
</dbReference>
<dbReference type="GeneID" id="63808750"/>
<dbReference type="InterPro" id="IPR051494">
    <property type="entry name" value="BSD_domain-containing"/>
</dbReference>
<dbReference type="RefSeq" id="XP_040747223.1">
    <property type="nucleotide sequence ID" value="XM_040892102.1"/>
</dbReference>
<feature type="compositionally biased region" description="Basic and acidic residues" evidence="1">
    <location>
        <begin position="267"/>
        <end position="276"/>
    </location>
</feature>
<dbReference type="Gene3D" id="1.10.3970.10">
    <property type="entry name" value="BSD domain"/>
    <property type="match status" value="1"/>
</dbReference>
<dbReference type="Proteomes" id="UP000193922">
    <property type="component" value="Unassembled WGS sequence"/>
</dbReference>
<protein>
    <recommendedName>
        <fullName evidence="2">BSD domain-containing protein</fullName>
    </recommendedName>
</protein>
<feature type="domain" description="BSD" evidence="2">
    <location>
        <begin position="283"/>
        <end position="335"/>
    </location>
</feature>
<evidence type="ECO:0000313" key="4">
    <source>
        <dbReference type="Proteomes" id="UP000193922"/>
    </source>
</evidence>
<evidence type="ECO:0000313" key="3">
    <source>
        <dbReference type="EMBL" id="ORX74012.1"/>
    </source>
</evidence>
<dbReference type="PROSITE" id="PS50858">
    <property type="entry name" value="BSD"/>
    <property type="match status" value="1"/>
</dbReference>
<dbReference type="InterPro" id="IPR035925">
    <property type="entry name" value="BSD_dom_sf"/>
</dbReference>
<dbReference type="SMART" id="SM00751">
    <property type="entry name" value="BSD"/>
    <property type="match status" value="1"/>
</dbReference>
<feature type="compositionally biased region" description="Acidic residues" evidence="1">
    <location>
        <begin position="352"/>
        <end position="367"/>
    </location>
</feature>
<feature type="compositionally biased region" description="Acidic residues" evidence="1">
    <location>
        <begin position="423"/>
        <end position="433"/>
    </location>
</feature>
<accession>A0A1Y1WKK1</accession>
<dbReference type="PANTHER" id="PTHR16019">
    <property type="entry name" value="SYNAPSE-ASSOCIATED PROTEIN"/>
    <property type="match status" value="1"/>
</dbReference>
<dbReference type="Pfam" id="PF03909">
    <property type="entry name" value="BSD"/>
    <property type="match status" value="1"/>
</dbReference>
<comment type="caution">
    <text evidence="3">The sequence shown here is derived from an EMBL/GenBank/DDBJ whole genome shotgun (WGS) entry which is preliminary data.</text>
</comment>